<feature type="region of interest" description="Disordered" evidence="1">
    <location>
        <begin position="56"/>
        <end position="78"/>
    </location>
</feature>
<dbReference type="PROSITE" id="PS51257">
    <property type="entry name" value="PROKAR_LIPOPROTEIN"/>
    <property type="match status" value="1"/>
</dbReference>
<evidence type="ECO:0000256" key="1">
    <source>
        <dbReference type="SAM" id="MobiDB-lite"/>
    </source>
</evidence>
<keyword evidence="4" id="KW-1185">Reference proteome</keyword>
<dbReference type="EMBL" id="AEAI01001674">
    <property type="protein sequence ID" value="EGH46586.1"/>
    <property type="molecule type" value="Genomic_DNA"/>
</dbReference>
<gene>
    <name evidence="3" type="ORF">PSYPI_31486</name>
</gene>
<evidence type="ECO:0000313" key="3">
    <source>
        <dbReference type="EMBL" id="EGH46586.1"/>
    </source>
</evidence>
<evidence type="ECO:0008006" key="5">
    <source>
        <dbReference type="Google" id="ProtNLM"/>
    </source>
</evidence>
<feature type="signal peptide" evidence="2">
    <location>
        <begin position="1"/>
        <end position="20"/>
    </location>
</feature>
<organism evidence="3 4">
    <name type="scientific">Pseudomonas syringae pv. pisi str. 1704B</name>
    <dbReference type="NCBI Taxonomy" id="629263"/>
    <lineage>
        <taxon>Bacteria</taxon>
        <taxon>Pseudomonadati</taxon>
        <taxon>Pseudomonadota</taxon>
        <taxon>Gammaproteobacteria</taxon>
        <taxon>Pseudomonadales</taxon>
        <taxon>Pseudomonadaceae</taxon>
        <taxon>Pseudomonas</taxon>
        <taxon>Pseudomonas syringae</taxon>
    </lineage>
</organism>
<name>F3GHN3_PSESJ</name>
<proteinExistence type="predicted"/>
<reference evidence="3 4" key="1">
    <citation type="journal article" date="2011" name="PLoS Pathog.">
        <title>Dynamic evolution of pathogenicity revealed by sequencing and comparative genomics of 19 Pseudomonas syringae isolates.</title>
        <authorList>
            <person name="Baltrus D.A."/>
            <person name="Nishimura M.T."/>
            <person name="Romanchuk A."/>
            <person name="Chang J.H."/>
            <person name="Mukhtar M.S."/>
            <person name="Cherkis K."/>
            <person name="Roach J."/>
            <person name="Grant S.R."/>
            <person name="Jones C.D."/>
            <person name="Dangl J.L."/>
        </authorList>
    </citation>
    <scope>NUCLEOTIDE SEQUENCE [LARGE SCALE GENOMIC DNA]</scope>
    <source>
        <strain evidence="3 4">1704B</strain>
    </source>
</reference>
<dbReference type="AlphaFoldDB" id="F3GHN3"/>
<feature type="chain" id="PRO_5003295113" description="Lipoprotein" evidence="2">
    <location>
        <begin position="21"/>
        <end position="196"/>
    </location>
</feature>
<dbReference type="Proteomes" id="UP000004986">
    <property type="component" value="Unassembled WGS sequence"/>
</dbReference>
<evidence type="ECO:0000256" key="2">
    <source>
        <dbReference type="SAM" id="SignalP"/>
    </source>
</evidence>
<protein>
    <recommendedName>
        <fullName evidence="5">Lipoprotein</fullName>
    </recommendedName>
</protein>
<sequence length="196" mass="20746">MNVFRCLGLLVVVLLSGCDAPDTSVPKPKTEAVITAPVSPEVHLKTEAPAQAVATDAKTNQGAGHHASADAGRASRACGGRKGKIRTCSTSERQIGDFRKILFQGCGSQGTCEQAQERQGCQDRQRQGCANQSTQAGPEPASRAVQGARPACQGDYQQTQADIAADVQRQGRFCEPWPFRARGAIADQRNAIADAQ</sequence>
<comment type="caution">
    <text evidence="3">The sequence shown here is derived from an EMBL/GenBank/DDBJ whole genome shotgun (WGS) entry which is preliminary data.</text>
</comment>
<keyword evidence="2" id="KW-0732">Signal</keyword>
<evidence type="ECO:0000313" key="4">
    <source>
        <dbReference type="Proteomes" id="UP000004986"/>
    </source>
</evidence>
<accession>F3GHN3</accession>
<dbReference type="HOGENOM" id="CLU_1389200_0_0_6"/>
<dbReference type="BioCyc" id="PSYR629263:G11X0-5713-MONOMER"/>